<keyword evidence="6" id="KW-0808">Transferase</keyword>
<sequence>MRKNMDKNTKSEKTLINIIKFGAVVPIIVISIIFTYIFVQYKNEELKNEIENLRVKFLNENKKNVKDEVNRVVSSIKYEIERSDEELKNFLKNKVYEAHSIATNIYNESIKNGEKDKNKIFETIKQTLGSILYNKGRGYIFIDDINGIKLLQPTNKSFEGKDFSNFEDPKGYKFVQKIMETIRKKGEAYDEYFWYKTQTDKEAYKKISFYKYFEPYNVAIGTGEYFVDFEKKIQNRLLERIRRIKFDDNGYIVIFNSKGTYLSHFKKDNIGKNGFKIKDKEGNYFIKDIVNFAKKNKEGYLSYIASARPDKNEQNREKVTYLKYFKQWDWIIGAGFYLEELNKEVKEKELLLTQKHEEIIQKIIVISFTVTFILILLSSYISKILFDKFNEYKKEIKKEVDKTIEKEKLLVQQSKMAIMGEMIANIAHQWKQPLNLISTSNSLIKLNKEFDNFSTPEEIDEAIENIDHSVKHLATTIDDFRNFFKPNKIKSVFKIDDLLNKAFKLLDTQLKNSNIEVISDVKEIEVYGFENELLQVLINIIKNAIDELFKIHDKKFIFINAYRKDSIVVIRVKDTAGGIPKKMLDKVFQAYFTTKGDKGTGIGLYMCKQIINNINGEIRVTNVDFTYKEEKYKGAEFIITIPFQTSI</sequence>
<evidence type="ECO:0000256" key="14">
    <source>
        <dbReference type="SAM" id="Coils"/>
    </source>
</evidence>
<dbReference type="PRINTS" id="PR00344">
    <property type="entry name" value="BCTRLSENSOR"/>
</dbReference>
<evidence type="ECO:0000256" key="11">
    <source>
        <dbReference type="ARBA" id="ARBA00022989"/>
    </source>
</evidence>
<evidence type="ECO:0000256" key="1">
    <source>
        <dbReference type="ARBA" id="ARBA00000085"/>
    </source>
</evidence>
<dbReference type="GO" id="GO:0000155">
    <property type="term" value="F:phosphorelay sensor kinase activity"/>
    <property type="evidence" value="ECO:0007669"/>
    <property type="project" value="InterPro"/>
</dbReference>
<proteinExistence type="predicted"/>
<dbReference type="STRING" id="877500.GCA_000935065_02786"/>
<dbReference type="OrthoDB" id="5348736at2"/>
<evidence type="ECO:0000256" key="3">
    <source>
        <dbReference type="ARBA" id="ARBA00012438"/>
    </source>
</evidence>
<evidence type="ECO:0000256" key="13">
    <source>
        <dbReference type="ARBA" id="ARBA00023136"/>
    </source>
</evidence>
<keyword evidence="8" id="KW-0547">Nucleotide-binding</keyword>
<dbReference type="InterPro" id="IPR004358">
    <property type="entry name" value="Sig_transdc_His_kin-like_C"/>
</dbReference>
<evidence type="ECO:0000256" key="5">
    <source>
        <dbReference type="ARBA" id="ARBA00022553"/>
    </source>
</evidence>
<dbReference type="Gene3D" id="3.30.565.10">
    <property type="entry name" value="Histidine kinase-like ATPase, C-terminal domain"/>
    <property type="match status" value="1"/>
</dbReference>
<organism evidence="17 18">
    <name type="scientific">Halarcobacter anaerophilus</name>
    <dbReference type="NCBI Taxonomy" id="877500"/>
    <lineage>
        <taxon>Bacteria</taxon>
        <taxon>Pseudomonadati</taxon>
        <taxon>Campylobacterota</taxon>
        <taxon>Epsilonproteobacteria</taxon>
        <taxon>Campylobacterales</taxon>
        <taxon>Arcobacteraceae</taxon>
        <taxon>Halarcobacter</taxon>
    </lineage>
</organism>
<dbReference type="InterPro" id="IPR005467">
    <property type="entry name" value="His_kinase_dom"/>
</dbReference>
<gene>
    <name evidence="17" type="ORF">CRV06_06030</name>
</gene>
<dbReference type="SMART" id="SM00387">
    <property type="entry name" value="HATPase_c"/>
    <property type="match status" value="1"/>
</dbReference>
<keyword evidence="7 15" id="KW-0812">Transmembrane</keyword>
<evidence type="ECO:0000256" key="9">
    <source>
        <dbReference type="ARBA" id="ARBA00022777"/>
    </source>
</evidence>
<dbReference type="InterPro" id="IPR004010">
    <property type="entry name" value="Double_Cache_2"/>
</dbReference>
<feature type="transmembrane region" description="Helical" evidence="15">
    <location>
        <begin position="21"/>
        <end position="39"/>
    </location>
</feature>
<dbReference type="PROSITE" id="PS50109">
    <property type="entry name" value="HIS_KIN"/>
    <property type="match status" value="1"/>
</dbReference>
<feature type="domain" description="Histidine kinase" evidence="16">
    <location>
        <begin position="425"/>
        <end position="645"/>
    </location>
</feature>
<comment type="caution">
    <text evidence="17">The sequence shown here is derived from an EMBL/GenBank/DDBJ whole genome shotgun (WGS) entry which is preliminary data.</text>
</comment>
<comment type="subcellular location">
    <subcellularLocation>
        <location evidence="2">Cell membrane</location>
        <topology evidence="2">Multi-pass membrane protein</topology>
    </subcellularLocation>
</comment>
<dbReference type="PANTHER" id="PTHR43065:SF10">
    <property type="entry name" value="PEROXIDE STRESS-ACTIVATED HISTIDINE KINASE MAK3"/>
    <property type="match status" value="1"/>
</dbReference>
<dbReference type="SMART" id="SM00388">
    <property type="entry name" value="HisKA"/>
    <property type="match status" value="1"/>
</dbReference>
<evidence type="ECO:0000256" key="8">
    <source>
        <dbReference type="ARBA" id="ARBA00022741"/>
    </source>
</evidence>
<evidence type="ECO:0000256" key="4">
    <source>
        <dbReference type="ARBA" id="ARBA00022475"/>
    </source>
</evidence>
<keyword evidence="9 17" id="KW-0418">Kinase</keyword>
<dbReference type="EC" id="2.7.13.3" evidence="3"/>
<keyword evidence="11 15" id="KW-1133">Transmembrane helix</keyword>
<keyword evidence="12" id="KW-0902">Two-component regulatory system</keyword>
<dbReference type="Pfam" id="PF00512">
    <property type="entry name" value="HisKA"/>
    <property type="match status" value="1"/>
</dbReference>
<comment type="catalytic activity">
    <reaction evidence="1">
        <text>ATP + protein L-histidine = ADP + protein N-phospho-L-histidine.</text>
        <dbReference type="EC" id="2.7.13.3"/>
    </reaction>
</comment>
<evidence type="ECO:0000256" key="15">
    <source>
        <dbReference type="SAM" id="Phobius"/>
    </source>
</evidence>
<dbReference type="PANTHER" id="PTHR43065">
    <property type="entry name" value="SENSOR HISTIDINE KINASE"/>
    <property type="match status" value="1"/>
</dbReference>
<evidence type="ECO:0000313" key="18">
    <source>
        <dbReference type="Proteomes" id="UP000290191"/>
    </source>
</evidence>
<feature type="transmembrane region" description="Helical" evidence="15">
    <location>
        <begin position="363"/>
        <end position="386"/>
    </location>
</feature>
<keyword evidence="13 15" id="KW-0472">Membrane</keyword>
<dbReference type="SMART" id="SM01049">
    <property type="entry name" value="Cache_2"/>
    <property type="match status" value="2"/>
</dbReference>
<evidence type="ECO:0000256" key="12">
    <source>
        <dbReference type="ARBA" id="ARBA00023012"/>
    </source>
</evidence>
<name>A0A4Q0Y2L8_9BACT</name>
<accession>A0A4Q0Y2L8</accession>
<keyword evidence="4" id="KW-1003">Cell membrane</keyword>
<dbReference type="InterPro" id="IPR036890">
    <property type="entry name" value="HATPase_C_sf"/>
</dbReference>
<evidence type="ECO:0000256" key="2">
    <source>
        <dbReference type="ARBA" id="ARBA00004651"/>
    </source>
</evidence>
<evidence type="ECO:0000256" key="7">
    <source>
        <dbReference type="ARBA" id="ARBA00022692"/>
    </source>
</evidence>
<reference evidence="17 18" key="1">
    <citation type="submission" date="2017-10" db="EMBL/GenBank/DDBJ databases">
        <title>Genomics of the genus Arcobacter.</title>
        <authorList>
            <person name="Perez-Cataluna A."/>
            <person name="Figueras M.J."/>
        </authorList>
    </citation>
    <scope>NUCLEOTIDE SEQUENCE [LARGE SCALE GENOMIC DNA]</scope>
    <source>
        <strain evidence="17 18">DSM 24636</strain>
    </source>
</reference>
<dbReference type="GO" id="GO:0005524">
    <property type="term" value="F:ATP binding"/>
    <property type="evidence" value="ECO:0007669"/>
    <property type="project" value="UniProtKB-KW"/>
</dbReference>
<dbReference type="CDD" id="cd18774">
    <property type="entry name" value="PDC2_HK_sensor"/>
    <property type="match status" value="1"/>
</dbReference>
<dbReference type="RefSeq" id="WP_129081766.1">
    <property type="nucleotide sequence ID" value="NZ_CP041070.1"/>
</dbReference>
<dbReference type="InterPro" id="IPR003661">
    <property type="entry name" value="HisK_dim/P_dom"/>
</dbReference>
<dbReference type="SUPFAM" id="SSF55874">
    <property type="entry name" value="ATPase domain of HSP90 chaperone/DNA topoisomerase II/histidine kinase"/>
    <property type="match status" value="1"/>
</dbReference>
<evidence type="ECO:0000256" key="6">
    <source>
        <dbReference type="ARBA" id="ARBA00022679"/>
    </source>
</evidence>
<keyword evidence="14" id="KW-0175">Coiled coil</keyword>
<dbReference type="Proteomes" id="UP000290191">
    <property type="component" value="Unassembled WGS sequence"/>
</dbReference>
<dbReference type="InterPro" id="IPR003594">
    <property type="entry name" value="HATPase_dom"/>
</dbReference>
<feature type="coiled-coil region" evidence="14">
    <location>
        <begin position="36"/>
        <end position="68"/>
    </location>
</feature>
<dbReference type="Pfam" id="PF02518">
    <property type="entry name" value="HATPase_c"/>
    <property type="match status" value="1"/>
</dbReference>
<dbReference type="CDD" id="cd00082">
    <property type="entry name" value="HisKA"/>
    <property type="match status" value="1"/>
</dbReference>
<dbReference type="Gene3D" id="3.30.450.20">
    <property type="entry name" value="PAS domain"/>
    <property type="match status" value="2"/>
</dbReference>
<dbReference type="AlphaFoldDB" id="A0A4Q0Y2L8"/>
<dbReference type="SUPFAM" id="SSF47384">
    <property type="entry name" value="Homodimeric domain of signal transducing histidine kinase"/>
    <property type="match status" value="1"/>
</dbReference>
<evidence type="ECO:0000259" key="16">
    <source>
        <dbReference type="PROSITE" id="PS50109"/>
    </source>
</evidence>
<dbReference type="Gene3D" id="1.10.287.130">
    <property type="match status" value="1"/>
</dbReference>
<dbReference type="EMBL" id="PDKO01000003">
    <property type="protein sequence ID" value="RXJ63745.1"/>
    <property type="molecule type" value="Genomic_DNA"/>
</dbReference>
<keyword evidence="10" id="KW-0067">ATP-binding</keyword>
<evidence type="ECO:0000313" key="17">
    <source>
        <dbReference type="EMBL" id="RXJ63745.1"/>
    </source>
</evidence>
<evidence type="ECO:0000256" key="10">
    <source>
        <dbReference type="ARBA" id="ARBA00022840"/>
    </source>
</evidence>
<dbReference type="InterPro" id="IPR033480">
    <property type="entry name" value="sCache_2"/>
</dbReference>
<keyword evidence="5" id="KW-0597">Phosphoprotein</keyword>
<dbReference type="Pfam" id="PF08269">
    <property type="entry name" value="dCache_2"/>
    <property type="match status" value="1"/>
</dbReference>
<dbReference type="GO" id="GO:0005886">
    <property type="term" value="C:plasma membrane"/>
    <property type="evidence" value="ECO:0007669"/>
    <property type="project" value="UniProtKB-SubCell"/>
</dbReference>
<dbReference type="InterPro" id="IPR036097">
    <property type="entry name" value="HisK_dim/P_sf"/>
</dbReference>
<protein>
    <recommendedName>
        <fullName evidence="3">histidine kinase</fullName>
        <ecNumber evidence="3">2.7.13.3</ecNumber>
    </recommendedName>
</protein>
<keyword evidence="18" id="KW-1185">Reference proteome</keyword>